<dbReference type="EMBL" id="QUOU01000001">
    <property type="protein sequence ID" value="REL26399.1"/>
    <property type="molecule type" value="Genomic_DNA"/>
</dbReference>
<comment type="similarity">
    <text evidence="1">Belongs to the UPF0162 family.</text>
</comment>
<dbReference type="Pfam" id="PF13369">
    <property type="entry name" value="Transglut_core2"/>
    <property type="match status" value="1"/>
</dbReference>
<sequence>MNDLLLSEINTEQEDLLRAVMLVEEFIFEQKSSVLPLIDDMVEYCEQELADIEEPLAQAEHFINLLFLDLLFVETKRQTWPVAALQLAHGISHREIHPVLKAVVFKTIGEQCGFEIDLVFVPEKVMLRLICDQQFAIIFDPLNGESLNWEELDTRLDELPEEPSEYLEAMDTRAVLVEYLNALKNALIEAQQYTGALRCVDVLITLKPDDPFQRRDRGFLLHQLDCFKVAYDDYQYFVNECPQDPAAQILKIQLDNIKISNTILH</sequence>
<dbReference type="Gene3D" id="1.25.40.10">
    <property type="entry name" value="Tetratricopeptide repeat domain"/>
    <property type="match status" value="1"/>
</dbReference>
<gene>
    <name evidence="3" type="ORF">DXX93_07285</name>
</gene>
<dbReference type="SUPFAM" id="SSF48452">
    <property type="entry name" value="TPR-like"/>
    <property type="match status" value="1"/>
</dbReference>
<evidence type="ECO:0000313" key="4">
    <source>
        <dbReference type="Proteomes" id="UP000256478"/>
    </source>
</evidence>
<evidence type="ECO:0000256" key="1">
    <source>
        <dbReference type="ARBA" id="ARBA00007100"/>
    </source>
</evidence>
<dbReference type="RefSeq" id="WP_116007516.1">
    <property type="nucleotide sequence ID" value="NZ_QUOU01000001.1"/>
</dbReference>
<dbReference type="InterPro" id="IPR011990">
    <property type="entry name" value="TPR-like_helical_dom_sf"/>
</dbReference>
<accession>A0A3E0TPC2</accession>
<dbReference type="Proteomes" id="UP000256478">
    <property type="component" value="Unassembled WGS sequence"/>
</dbReference>
<comment type="caution">
    <text evidence="3">The sequence shown here is derived from an EMBL/GenBank/DDBJ whole genome shotgun (WGS) entry which is preliminary data.</text>
</comment>
<evidence type="ECO:0000313" key="3">
    <source>
        <dbReference type="EMBL" id="REL26399.1"/>
    </source>
</evidence>
<organism evidence="3 4">
    <name type="scientific">Thalassotalea euphylliae</name>
    <dbReference type="NCBI Taxonomy" id="1655234"/>
    <lineage>
        <taxon>Bacteria</taxon>
        <taxon>Pseudomonadati</taxon>
        <taxon>Pseudomonadota</taxon>
        <taxon>Gammaproteobacteria</taxon>
        <taxon>Alteromonadales</taxon>
        <taxon>Colwelliaceae</taxon>
        <taxon>Thalassotalea</taxon>
    </lineage>
</organism>
<dbReference type="Pfam" id="PF13371">
    <property type="entry name" value="TPR_9"/>
    <property type="match status" value="1"/>
</dbReference>
<feature type="domain" description="Protein SirB1 N-terminal" evidence="2">
    <location>
        <begin position="37"/>
        <end position="178"/>
    </location>
</feature>
<dbReference type="OrthoDB" id="232498at2"/>
<evidence type="ECO:0000259" key="2">
    <source>
        <dbReference type="Pfam" id="PF13369"/>
    </source>
</evidence>
<dbReference type="InterPro" id="IPR032698">
    <property type="entry name" value="SirB1_N"/>
</dbReference>
<dbReference type="AlphaFoldDB" id="A0A3E0TPC2"/>
<reference evidence="3 4" key="1">
    <citation type="submission" date="2018-08" db="EMBL/GenBank/DDBJ databases">
        <title>Thalassotalea euphylliae genome.</title>
        <authorList>
            <person name="Summers S."/>
            <person name="Rice S.A."/>
            <person name="Freckelton M.L."/>
            <person name="Nedved B.T."/>
            <person name="Hadfield M.G."/>
        </authorList>
    </citation>
    <scope>NUCLEOTIDE SEQUENCE [LARGE SCALE GENOMIC DNA]</scope>
    <source>
        <strain evidence="3 4">H1</strain>
    </source>
</reference>
<protein>
    <recommendedName>
        <fullName evidence="2">Protein SirB1 N-terminal domain-containing protein</fullName>
    </recommendedName>
</protein>
<name>A0A3E0TPC2_9GAMM</name>
<proteinExistence type="inferred from homology"/>